<dbReference type="AlphaFoldDB" id="A0A291DTE0"/>
<accession>A0A291DTE0</accession>
<dbReference type="GO" id="GO:0005576">
    <property type="term" value="C:extracellular region"/>
    <property type="evidence" value="ECO:0007669"/>
    <property type="project" value="InterPro"/>
</dbReference>
<evidence type="ECO:0000256" key="1">
    <source>
        <dbReference type="SAM" id="MobiDB-lite"/>
    </source>
</evidence>
<dbReference type="InterPro" id="IPR035099">
    <property type="entry name" value="Anthrax_toxin_C-terminal"/>
</dbReference>
<gene>
    <name evidence="3" type="ORF">CO704_02285</name>
</gene>
<evidence type="ECO:0000313" key="3">
    <source>
        <dbReference type="EMBL" id="ATF90993.1"/>
    </source>
</evidence>
<dbReference type="Gene3D" id="3.90.1760.10">
    <property type="entry name" value="Anthrax toxin, edema factor, central domain"/>
    <property type="match status" value="1"/>
</dbReference>
<dbReference type="Pfam" id="PF03497">
    <property type="entry name" value="Anthrax_toxA"/>
    <property type="match status" value="1"/>
</dbReference>
<evidence type="ECO:0000313" key="4">
    <source>
        <dbReference type="Proteomes" id="UP000217979"/>
    </source>
</evidence>
<dbReference type="SUPFAM" id="SSF81298">
    <property type="entry name" value="Adenylylcyclase toxin (the edema factor)"/>
    <property type="match status" value="1"/>
</dbReference>
<organism evidence="3 4">
    <name type="scientific">Cedecea neteri</name>
    <dbReference type="NCBI Taxonomy" id="158822"/>
    <lineage>
        <taxon>Bacteria</taxon>
        <taxon>Pseudomonadati</taxon>
        <taxon>Pseudomonadota</taxon>
        <taxon>Gammaproteobacteria</taxon>
        <taxon>Enterobacterales</taxon>
        <taxon>Enterobacteriaceae</taxon>
        <taxon>Cedecea</taxon>
    </lineage>
</organism>
<evidence type="ECO:0000259" key="2">
    <source>
        <dbReference type="Pfam" id="PF03497"/>
    </source>
</evidence>
<dbReference type="EMBL" id="CP023525">
    <property type="protein sequence ID" value="ATF90993.1"/>
    <property type="molecule type" value="Genomic_DNA"/>
</dbReference>
<dbReference type="InterPro" id="IPR005165">
    <property type="entry name" value="Anthrax_toxin_edema_cen"/>
</dbReference>
<dbReference type="GO" id="GO:0008294">
    <property type="term" value="F:calcium- and calmodulin-responsive adenylate cyclase activity"/>
    <property type="evidence" value="ECO:0007669"/>
    <property type="project" value="InterPro"/>
</dbReference>
<reference evidence="3 4" key="1">
    <citation type="submission" date="2017-09" db="EMBL/GenBank/DDBJ databases">
        <title>FDA dAtabase for Regulatory Grade micrObial Sequences (FDA-ARGOS): Supporting development and validation of Infectious Disease Dx tests.</title>
        <authorList>
            <person name="Minogue T."/>
            <person name="Wolcott M."/>
            <person name="Wasieloski L."/>
            <person name="Aguilar W."/>
            <person name="Moore D."/>
            <person name="Tallon L."/>
            <person name="Sadzewicz L."/>
            <person name="Ott S."/>
            <person name="Zhao X."/>
            <person name="Nagaraj S."/>
            <person name="Vavikolanu K."/>
            <person name="Aluvathingal J."/>
            <person name="Nadendla S."/>
            <person name="Sichtig H."/>
        </authorList>
    </citation>
    <scope>NUCLEOTIDE SEQUENCE [LARGE SCALE GENOMIC DNA]</scope>
    <source>
        <strain evidence="3 4">FDAARGOS_392</strain>
    </source>
</reference>
<name>A0A291DTE0_9ENTR</name>
<feature type="region of interest" description="Disordered" evidence="1">
    <location>
        <begin position="281"/>
        <end position="308"/>
    </location>
</feature>
<proteinExistence type="predicted"/>
<feature type="domain" description="Anthrax toxin edema factor central" evidence="2">
    <location>
        <begin position="60"/>
        <end position="229"/>
    </location>
</feature>
<dbReference type="Proteomes" id="UP000217979">
    <property type="component" value="Chromosome"/>
</dbReference>
<sequence length="420" mass="45972">MLPRPPFPGRSLNGLLFIAGSLAVKMKVESTPAAYRHAELHLSAENEIPGTDLRQLVSQIKDKTGLVPAHLIPLQKVASEHNCIIGVRPVDKLATALIEAGHPTKGFHIKGKSASWGPQAGFICVEQSFSKLENASPERITKFNLQTQACIAEGHAVAVPLEVSQSRLHDLFEQGLIDKLSPENTGGVSHLRACGPGGEPYAFEARRLPGSGEARYRISHHGAPLQVLAPNTEARPFTADYDLMVIAPHVSELGPEDNLQVPDVSHQVFRQRLENYRTLPEHQALRGDYDDPASFYRKSDEETGNTSERARRMIGVLNQALVGEGEKVVHHATDSANPVTDPESNYPATFALPGKIGRFEPLCIIENKDDLAELVLQAKNAGYHVPLNPLWEKEVLSVRSDRFTAAKLTLEAAQLARPVR</sequence>
<protein>
    <submittedName>
        <fullName evidence="3">Adenylate cyclase</fullName>
    </submittedName>
</protein>
<dbReference type="InterPro" id="IPR037017">
    <property type="entry name" value="Anthrax_toxin_edema_cen_sf"/>
</dbReference>